<evidence type="ECO:0000313" key="2">
    <source>
        <dbReference type="EMBL" id="MBP2031503.1"/>
    </source>
</evidence>
<keyword evidence="1" id="KW-0472">Membrane</keyword>
<sequence length="139" mass="16383">MKTIFELIIIGIVLFSVIIKSKRIFKLRSELVFFAIISIIISFILVVFLKEFVLGSFLNNYEDTPKYVHENMITRIEYELKNMNINDPNKLQKYMDKEFNMSYSIFVVKKDGKVTFSNNKEIKSIDAQEIIDGKKHLNF</sequence>
<keyword evidence="3" id="KW-1185">Reference proteome</keyword>
<comment type="caution">
    <text evidence="2">The sequence shown here is derived from an EMBL/GenBank/DDBJ whole genome shotgun (WGS) entry which is preliminary data.</text>
</comment>
<feature type="transmembrane region" description="Helical" evidence="1">
    <location>
        <begin position="31"/>
        <end position="49"/>
    </location>
</feature>
<dbReference type="Proteomes" id="UP001519307">
    <property type="component" value="Unassembled WGS sequence"/>
</dbReference>
<reference evidence="2 3" key="1">
    <citation type="submission" date="2021-03" db="EMBL/GenBank/DDBJ databases">
        <title>Genomic Encyclopedia of Type Strains, Phase IV (KMG-IV): sequencing the most valuable type-strain genomes for metagenomic binning, comparative biology and taxonomic classification.</title>
        <authorList>
            <person name="Goeker M."/>
        </authorList>
    </citation>
    <scope>NUCLEOTIDE SEQUENCE [LARGE SCALE GENOMIC DNA]</scope>
    <source>
        <strain evidence="2 3">DSM 28783</strain>
    </source>
</reference>
<dbReference type="EMBL" id="JAGGLM010000001">
    <property type="protein sequence ID" value="MBP2031503.1"/>
    <property type="molecule type" value="Genomic_DNA"/>
</dbReference>
<gene>
    <name evidence="2" type="ORF">J2Z42_000168</name>
</gene>
<keyword evidence="1" id="KW-1133">Transmembrane helix</keyword>
<accession>A0ABS4KN88</accession>
<protein>
    <submittedName>
        <fullName evidence="2">Nucleoside recognition membrane protein YjiH</fullName>
    </submittedName>
</protein>
<evidence type="ECO:0000256" key="1">
    <source>
        <dbReference type="SAM" id="Phobius"/>
    </source>
</evidence>
<dbReference type="RefSeq" id="WP_245331408.1">
    <property type="nucleotide sequence ID" value="NZ_JAGGLM010000001.1"/>
</dbReference>
<proteinExistence type="predicted"/>
<keyword evidence="1" id="KW-0812">Transmembrane</keyword>
<evidence type="ECO:0000313" key="3">
    <source>
        <dbReference type="Proteomes" id="UP001519307"/>
    </source>
</evidence>
<organism evidence="2 3">
    <name type="scientific">Clostridium algifaecis</name>
    <dbReference type="NCBI Taxonomy" id="1472040"/>
    <lineage>
        <taxon>Bacteria</taxon>
        <taxon>Bacillati</taxon>
        <taxon>Bacillota</taxon>
        <taxon>Clostridia</taxon>
        <taxon>Eubacteriales</taxon>
        <taxon>Clostridiaceae</taxon>
        <taxon>Clostridium</taxon>
    </lineage>
</organism>
<feature type="transmembrane region" description="Helical" evidence="1">
    <location>
        <begin position="7"/>
        <end position="25"/>
    </location>
</feature>
<name>A0ABS4KN88_9CLOT</name>